<dbReference type="EMBL" id="JAPTGC010000020">
    <property type="protein sequence ID" value="MCZ0863417.1"/>
    <property type="molecule type" value="Genomic_DNA"/>
</dbReference>
<evidence type="ECO:0000313" key="3">
    <source>
        <dbReference type="Proteomes" id="UP001141336"/>
    </source>
</evidence>
<feature type="transmembrane region" description="Helical" evidence="1">
    <location>
        <begin position="29"/>
        <end position="50"/>
    </location>
</feature>
<gene>
    <name evidence="2" type="ORF">O0S09_09180</name>
</gene>
<keyword evidence="1" id="KW-1133">Transmembrane helix</keyword>
<dbReference type="RefSeq" id="WP_268923682.1">
    <property type="nucleotide sequence ID" value="NZ_JAPTGC010000020.1"/>
</dbReference>
<evidence type="ECO:0000256" key="1">
    <source>
        <dbReference type="SAM" id="Phobius"/>
    </source>
</evidence>
<comment type="caution">
    <text evidence="2">The sequence shown here is derived from an EMBL/GenBank/DDBJ whole genome shotgun (WGS) entry which is preliminary data.</text>
</comment>
<organism evidence="2 3">
    <name type="scientific">Methanocorpusculum vombati</name>
    <dbReference type="NCBI Taxonomy" id="3002864"/>
    <lineage>
        <taxon>Archaea</taxon>
        <taxon>Methanobacteriati</taxon>
        <taxon>Methanobacteriota</taxon>
        <taxon>Stenosarchaea group</taxon>
        <taxon>Methanomicrobia</taxon>
        <taxon>Methanomicrobiales</taxon>
        <taxon>Methanocorpusculaceae</taxon>
        <taxon>Methanocorpusculum</taxon>
    </lineage>
</organism>
<proteinExistence type="predicted"/>
<protein>
    <submittedName>
        <fullName evidence="2">Uncharacterized protein</fullName>
    </submittedName>
</protein>
<keyword evidence="1" id="KW-0472">Membrane</keyword>
<reference evidence="2" key="1">
    <citation type="submission" date="2022-12" db="EMBL/GenBank/DDBJ databases">
        <title>Isolation and characterisation of novel Methanocorpusculum spp. from native Australian herbivores indicates the genus is ancestrally host-associated.</title>
        <authorList>
            <person name="Volmer J.G."/>
            <person name="Soo R.M."/>
            <person name="Evans P.N."/>
            <person name="Hoedt E.C."/>
            <person name="Astorga Alsina A.L."/>
            <person name="Woodcroft B.J."/>
            <person name="Tyson G.W."/>
            <person name="Hugenholtz P."/>
            <person name="Morrison M."/>
        </authorList>
    </citation>
    <scope>NUCLEOTIDE SEQUENCE</scope>
    <source>
        <strain evidence="2">CW153</strain>
    </source>
</reference>
<dbReference type="Proteomes" id="UP001141336">
    <property type="component" value="Unassembled WGS sequence"/>
</dbReference>
<name>A0ABT4INS5_9EURY</name>
<keyword evidence="3" id="KW-1185">Reference proteome</keyword>
<keyword evidence="1" id="KW-0812">Transmembrane</keyword>
<sequence length="63" mass="6478">MKKSTALALGILFAVIAVGAALFVAEIPVLIAVVVISAPAALASLIYWWCAGTKDGDIPFVGY</sequence>
<accession>A0ABT4INS5</accession>
<evidence type="ECO:0000313" key="2">
    <source>
        <dbReference type="EMBL" id="MCZ0863417.1"/>
    </source>
</evidence>